<dbReference type="Proteomes" id="UP000019489">
    <property type="component" value="Unassembled WGS sequence"/>
</dbReference>
<evidence type="ECO:0000256" key="1">
    <source>
        <dbReference type="ARBA" id="ARBA00022490"/>
    </source>
</evidence>
<name>W9G4T6_9MICO</name>
<dbReference type="InterPro" id="IPR028989">
    <property type="entry name" value="RimP_N"/>
</dbReference>
<dbReference type="GO" id="GO:0000028">
    <property type="term" value="P:ribosomal small subunit assembly"/>
    <property type="evidence" value="ECO:0007669"/>
    <property type="project" value="TreeGrafter"/>
</dbReference>
<dbReference type="STRING" id="1386089.N865_16150"/>
<dbReference type="PANTHER" id="PTHR33867">
    <property type="entry name" value="RIBOSOME MATURATION FACTOR RIMP"/>
    <property type="match status" value="1"/>
</dbReference>
<dbReference type="HAMAP" id="MF_01077">
    <property type="entry name" value="RimP"/>
    <property type="match status" value="1"/>
</dbReference>
<dbReference type="SUPFAM" id="SSF75420">
    <property type="entry name" value="YhbC-like, N-terminal domain"/>
    <property type="match status" value="1"/>
</dbReference>
<comment type="similarity">
    <text evidence="3">Belongs to the RimP family.</text>
</comment>
<comment type="function">
    <text evidence="3">Required for maturation of 30S ribosomal subunits.</text>
</comment>
<reference evidence="7 8" key="1">
    <citation type="submission" date="2013-08" db="EMBL/GenBank/DDBJ databases">
        <title>Intrasporangium oryzae NRRL B-24470.</title>
        <authorList>
            <person name="Liu H."/>
            <person name="Wang G."/>
        </authorList>
    </citation>
    <scope>NUCLEOTIDE SEQUENCE [LARGE SCALE GENOMIC DNA]</scope>
    <source>
        <strain evidence="7 8">NRRL B-24470</strain>
    </source>
</reference>
<dbReference type="Pfam" id="PF02576">
    <property type="entry name" value="RimP_N"/>
    <property type="match status" value="1"/>
</dbReference>
<proteinExistence type="inferred from homology"/>
<evidence type="ECO:0000259" key="6">
    <source>
        <dbReference type="Pfam" id="PF17384"/>
    </source>
</evidence>
<dbReference type="GO" id="GO:0005829">
    <property type="term" value="C:cytosol"/>
    <property type="evidence" value="ECO:0007669"/>
    <property type="project" value="TreeGrafter"/>
</dbReference>
<comment type="caution">
    <text evidence="7">The sequence shown here is derived from an EMBL/GenBank/DDBJ whole genome shotgun (WGS) entry which is preliminary data.</text>
</comment>
<feature type="domain" description="Ribosome maturation factor RimP C-terminal" evidence="6">
    <location>
        <begin position="99"/>
        <end position="165"/>
    </location>
</feature>
<feature type="domain" description="Ribosome maturation factor RimP N-terminal" evidence="5">
    <location>
        <begin position="11"/>
        <end position="95"/>
    </location>
</feature>
<protein>
    <recommendedName>
        <fullName evidence="3">Ribosome maturation factor RimP</fullName>
    </recommendedName>
</protein>
<evidence type="ECO:0000256" key="4">
    <source>
        <dbReference type="SAM" id="MobiDB-lite"/>
    </source>
</evidence>
<sequence>MSTAQQIRGAIEPALVPLGLVVEDVSVSPAGKRRLVRVLVDSDLGVLEPSDTTSPVAPLSLDTVADATRAVSDALDESDVMGPAAYVLEVSSPGVGRALVTREHFRRQVGRLVEVRHADGTETGRLVEVGADALVLEVPATKKTAARTVSLDLSAIERGIVQVEFTRAGVTPDSTDAEPDGDLSGPEEED</sequence>
<evidence type="ECO:0000259" key="5">
    <source>
        <dbReference type="Pfam" id="PF02576"/>
    </source>
</evidence>
<keyword evidence="2 3" id="KW-0690">Ribosome biogenesis</keyword>
<evidence type="ECO:0000256" key="2">
    <source>
        <dbReference type="ARBA" id="ARBA00022517"/>
    </source>
</evidence>
<evidence type="ECO:0000313" key="8">
    <source>
        <dbReference type="Proteomes" id="UP000019489"/>
    </source>
</evidence>
<evidence type="ECO:0000256" key="3">
    <source>
        <dbReference type="HAMAP-Rule" id="MF_01077"/>
    </source>
</evidence>
<dbReference type="InterPro" id="IPR003728">
    <property type="entry name" value="Ribosome_maturation_RimP"/>
</dbReference>
<dbReference type="PATRIC" id="fig|1386089.3.peg.3424"/>
<dbReference type="Gene3D" id="3.30.300.70">
    <property type="entry name" value="RimP-like superfamily, N-terminal"/>
    <property type="match status" value="1"/>
</dbReference>
<dbReference type="EMBL" id="AWSA01000046">
    <property type="protein sequence ID" value="EWT00327.1"/>
    <property type="molecule type" value="Genomic_DNA"/>
</dbReference>
<evidence type="ECO:0000313" key="7">
    <source>
        <dbReference type="EMBL" id="EWT00327.1"/>
    </source>
</evidence>
<dbReference type="PANTHER" id="PTHR33867:SF1">
    <property type="entry name" value="RIBOSOME MATURATION FACTOR RIMP"/>
    <property type="match status" value="1"/>
</dbReference>
<keyword evidence="1 3" id="KW-0963">Cytoplasm</keyword>
<feature type="region of interest" description="Disordered" evidence="4">
    <location>
        <begin position="167"/>
        <end position="190"/>
    </location>
</feature>
<accession>W9G4T6</accession>
<comment type="subcellular location">
    <subcellularLocation>
        <location evidence="3">Cytoplasm</location>
    </subcellularLocation>
</comment>
<dbReference type="OrthoDB" id="9805006at2"/>
<feature type="compositionally biased region" description="Acidic residues" evidence="4">
    <location>
        <begin position="175"/>
        <end position="190"/>
    </location>
</feature>
<dbReference type="GO" id="GO:0006412">
    <property type="term" value="P:translation"/>
    <property type="evidence" value="ECO:0007669"/>
    <property type="project" value="TreeGrafter"/>
</dbReference>
<dbReference type="eggNOG" id="COG0779">
    <property type="taxonomic scope" value="Bacteria"/>
</dbReference>
<organism evidence="7 8">
    <name type="scientific">Intrasporangium oryzae NRRL B-24470</name>
    <dbReference type="NCBI Taxonomy" id="1386089"/>
    <lineage>
        <taxon>Bacteria</taxon>
        <taxon>Bacillati</taxon>
        <taxon>Actinomycetota</taxon>
        <taxon>Actinomycetes</taxon>
        <taxon>Micrococcales</taxon>
        <taxon>Intrasporangiaceae</taxon>
        <taxon>Intrasporangium</taxon>
    </lineage>
</organism>
<keyword evidence="8" id="KW-1185">Reference proteome</keyword>
<dbReference type="InterPro" id="IPR028998">
    <property type="entry name" value="RimP_C"/>
</dbReference>
<dbReference type="AlphaFoldDB" id="W9G4T6"/>
<dbReference type="Pfam" id="PF17384">
    <property type="entry name" value="DUF150_C"/>
    <property type="match status" value="1"/>
</dbReference>
<dbReference type="InterPro" id="IPR035956">
    <property type="entry name" value="RimP_N_sf"/>
</dbReference>
<gene>
    <name evidence="3" type="primary">rimP</name>
    <name evidence="7" type="ORF">N865_16150</name>
</gene>
<dbReference type="RefSeq" id="WP_034808583.1">
    <property type="nucleotide sequence ID" value="NZ_AWSA01000046.1"/>
</dbReference>